<feature type="compositionally biased region" description="Basic residues" evidence="6">
    <location>
        <begin position="60"/>
        <end position="69"/>
    </location>
</feature>
<feature type="compositionally biased region" description="Basic and acidic residues" evidence="6">
    <location>
        <begin position="116"/>
        <end position="126"/>
    </location>
</feature>
<dbReference type="GO" id="GO:0019901">
    <property type="term" value="F:protein kinase binding"/>
    <property type="evidence" value="ECO:0007669"/>
    <property type="project" value="TreeGrafter"/>
</dbReference>
<comment type="subunit">
    <text evidence="4">AMPK is a heterotrimer of an alpha catalytic subunit (PRKAA1 or PRKAA2), a beta (PRKAB1 or PRKAB2) and a gamma non-catalytic subunits (PRKAG1, PRKAG2 or PRKAG3). Interacts with FNIP1 and FNIP2.</text>
</comment>
<dbReference type="GO" id="GO:0016208">
    <property type="term" value="F:AMP binding"/>
    <property type="evidence" value="ECO:0007669"/>
    <property type="project" value="TreeGrafter"/>
</dbReference>
<dbReference type="GO" id="GO:0005634">
    <property type="term" value="C:nucleus"/>
    <property type="evidence" value="ECO:0007669"/>
    <property type="project" value="TreeGrafter"/>
</dbReference>
<evidence type="ECO:0000259" key="7">
    <source>
        <dbReference type="PROSITE" id="PS51371"/>
    </source>
</evidence>
<dbReference type="OrthoDB" id="449052at2759"/>
<feature type="domain" description="CBS" evidence="7">
    <location>
        <begin position="561"/>
        <end position="619"/>
    </location>
</feature>
<evidence type="ECO:0000256" key="3">
    <source>
        <dbReference type="ARBA" id="ARBA00023122"/>
    </source>
</evidence>
<evidence type="ECO:0000256" key="5">
    <source>
        <dbReference type="PROSITE-ProRule" id="PRU00703"/>
    </source>
</evidence>
<evidence type="ECO:0000313" key="8">
    <source>
        <dbReference type="EMBL" id="PAA81032.1"/>
    </source>
</evidence>
<dbReference type="AlphaFoldDB" id="A0A267G714"/>
<reference evidence="8 9" key="1">
    <citation type="submission" date="2017-06" db="EMBL/GenBank/DDBJ databases">
        <title>A platform for efficient transgenesis in Macrostomum lignano, a flatworm model organism for stem cell research.</title>
        <authorList>
            <person name="Berezikov E."/>
        </authorList>
    </citation>
    <scope>NUCLEOTIDE SEQUENCE [LARGE SCALE GENOMIC DNA]</scope>
    <source>
        <strain evidence="8">DV1</strain>
        <tissue evidence="8">Whole organism</tissue>
    </source>
</reference>
<dbReference type="PANTHER" id="PTHR13780:SF35">
    <property type="entry name" value="LD22662P"/>
    <property type="match status" value="1"/>
</dbReference>
<dbReference type="CDD" id="cd04641">
    <property type="entry name" value="CBS_euAMPK_gamma-like_repeat2"/>
    <property type="match status" value="1"/>
</dbReference>
<evidence type="ECO:0000256" key="2">
    <source>
        <dbReference type="ARBA" id="ARBA00022737"/>
    </source>
</evidence>
<dbReference type="PANTHER" id="PTHR13780">
    <property type="entry name" value="AMP-ACTIVATED PROTEIN KINASE, GAMMA REGULATORY SUBUNIT"/>
    <property type="match status" value="1"/>
</dbReference>
<dbReference type="EMBL" id="NIVC01000553">
    <property type="protein sequence ID" value="PAA81032.1"/>
    <property type="molecule type" value="Genomic_DNA"/>
</dbReference>
<proteinExistence type="inferred from homology"/>
<evidence type="ECO:0000256" key="4">
    <source>
        <dbReference type="ARBA" id="ARBA00025878"/>
    </source>
</evidence>
<dbReference type="Proteomes" id="UP000215902">
    <property type="component" value="Unassembled WGS sequence"/>
</dbReference>
<comment type="caution">
    <text evidence="8">The sequence shown here is derived from an EMBL/GenBank/DDBJ whole genome shotgun (WGS) entry which is preliminary data.</text>
</comment>
<feature type="region of interest" description="Disordered" evidence="6">
    <location>
        <begin position="1"/>
        <end position="204"/>
    </location>
</feature>
<feature type="domain" description="CBS" evidence="7">
    <location>
        <begin position="706"/>
        <end position="765"/>
    </location>
</feature>
<dbReference type="InterPro" id="IPR050511">
    <property type="entry name" value="AMPK_gamma/SDS23_families"/>
</dbReference>
<dbReference type="InterPro" id="IPR000644">
    <property type="entry name" value="CBS_dom"/>
</dbReference>
<dbReference type="GO" id="GO:0019887">
    <property type="term" value="F:protein kinase regulator activity"/>
    <property type="evidence" value="ECO:0007669"/>
    <property type="project" value="TreeGrafter"/>
</dbReference>
<feature type="compositionally biased region" description="Polar residues" evidence="6">
    <location>
        <begin position="26"/>
        <end position="52"/>
    </location>
</feature>
<gene>
    <name evidence="8" type="ORF">BOX15_Mlig018326g2</name>
</gene>
<dbReference type="PROSITE" id="PS51371">
    <property type="entry name" value="CBS"/>
    <property type="match status" value="4"/>
</dbReference>
<name>A0A267G714_9PLAT</name>
<dbReference type="Pfam" id="PF00571">
    <property type="entry name" value="CBS"/>
    <property type="match status" value="4"/>
</dbReference>
<dbReference type="STRING" id="282301.A0A267G714"/>
<dbReference type="GO" id="GO:0031588">
    <property type="term" value="C:nucleotide-activated protein kinase complex"/>
    <property type="evidence" value="ECO:0007669"/>
    <property type="project" value="TreeGrafter"/>
</dbReference>
<feature type="region of interest" description="Disordered" evidence="6">
    <location>
        <begin position="244"/>
        <end position="293"/>
    </location>
</feature>
<evidence type="ECO:0000313" key="9">
    <source>
        <dbReference type="Proteomes" id="UP000215902"/>
    </source>
</evidence>
<feature type="domain" description="CBS" evidence="7">
    <location>
        <begin position="636"/>
        <end position="696"/>
    </location>
</feature>
<dbReference type="GO" id="GO:0005737">
    <property type="term" value="C:cytoplasm"/>
    <property type="evidence" value="ECO:0007669"/>
    <property type="project" value="TreeGrafter"/>
</dbReference>
<dbReference type="InterPro" id="IPR046342">
    <property type="entry name" value="CBS_dom_sf"/>
</dbReference>
<dbReference type="Gene3D" id="3.10.580.10">
    <property type="entry name" value="CBS-domain"/>
    <property type="match status" value="2"/>
</dbReference>
<keyword evidence="9" id="KW-1185">Reference proteome</keyword>
<comment type="similarity">
    <text evidence="1">Belongs to the 5'-AMP-activated protein kinase gamma subunit family.</text>
</comment>
<feature type="compositionally biased region" description="Low complexity" evidence="6">
    <location>
        <begin position="131"/>
        <end position="146"/>
    </location>
</feature>
<evidence type="ECO:0000256" key="6">
    <source>
        <dbReference type="SAM" id="MobiDB-lite"/>
    </source>
</evidence>
<keyword evidence="3 5" id="KW-0129">CBS domain</keyword>
<dbReference type="CDD" id="cd04618">
    <property type="entry name" value="CBS_euAMPK_gamma-like_repeat1"/>
    <property type="match status" value="1"/>
</dbReference>
<feature type="domain" description="CBS" evidence="7">
    <location>
        <begin position="480"/>
        <end position="540"/>
    </location>
</feature>
<feature type="compositionally biased region" description="Low complexity" evidence="6">
    <location>
        <begin position="1"/>
        <end position="15"/>
    </location>
</feature>
<accession>A0A267G714</accession>
<keyword evidence="2" id="KW-0677">Repeat</keyword>
<sequence length="783" mass="84404">MSSTSATSGSFSTDSSSRERLYAKNPGTNSNSSGGFSRLWSNFTKAPFSSANAAAGAGGRRARLIRSRKGYSTGDPPSQQDLVVPQKYLFGTGGRGGDAESTNTPGAEGGLSQVPDRPRRNSDQGRVRIVAPATAGAASSSGSSASNRRSTVKQFFDNFRPRAKSECAQSIARPAGGKNRKASGEENDSSSTAANGDKLDSSVDGNLATIRQGEEFVGAAVQSSKKRSRSPLGLVNRLKSLAVSSNSTGPSEAGGSSSAAAAAGDQSRYRRRSGTAGIAGSQPGQLHSLPHPSEMPLDCAYHDDVCVDKRNRIRKAISVDESYSNPNSYPPQAGNIQDRHRDLFENLSHSADVEGQCSILSPAAVAESQARSRRLSGPNLPMPARLAAPSAVGAVAGSNSGAPDLGCCGRRRTLSGAATLTTKDVQVTENDKYIIFKSKCQKSDCFSANLEEIQLELALGQPSQVFELLTRHHTCYDLIPTSSKLLVFDTNLNVRKAFFALVYNGLRAAPLWDSDRQKFVGILTVTDFIYILHKYYRSALVPMEVLETHRISTWQAELSSQLKPLTWISPEASLYDAIRVLLHSRVHRLPVIDPLTGNALYIVTHKRVLKFICLYAHQLPMPGWLDQPIIQLGIGTHSNIVTVSGTTSLVKVLSLFVQNRVSALPVLSSDGRLTDIYSKFDVINLAATKTYNNLDISVAEALQYRRERFEGVSKCSSDATLKAVIDQLVQDEVHRLVIVDQDNRVTGMVSLSDVLNALVRDYERLADHCSQPGVARETLETGL</sequence>
<dbReference type="SUPFAM" id="SSF54631">
    <property type="entry name" value="CBS-domain pair"/>
    <property type="match status" value="2"/>
</dbReference>
<dbReference type="SMART" id="SM00116">
    <property type="entry name" value="CBS"/>
    <property type="match status" value="4"/>
</dbReference>
<feature type="compositionally biased region" description="Low complexity" evidence="6">
    <location>
        <begin position="253"/>
        <end position="264"/>
    </location>
</feature>
<evidence type="ECO:0000256" key="1">
    <source>
        <dbReference type="ARBA" id="ARBA00006750"/>
    </source>
</evidence>
<protein>
    <recommendedName>
        <fullName evidence="7">CBS domain-containing protein</fullName>
    </recommendedName>
</protein>
<organism evidence="8 9">
    <name type="scientific">Macrostomum lignano</name>
    <dbReference type="NCBI Taxonomy" id="282301"/>
    <lineage>
        <taxon>Eukaryota</taxon>
        <taxon>Metazoa</taxon>
        <taxon>Spiralia</taxon>
        <taxon>Lophotrochozoa</taxon>
        <taxon>Platyhelminthes</taxon>
        <taxon>Rhabditophora</taxon>
        <taxon>Macrostomorpha</taxon>
        <taxon>Macrostomida</taxon>
        <taxon>Macrostomidae</taxon>
        <taxon>Macrostomum</taxon>
    </lineage>
</organism>